<dbReference type="EMBL" id="CAKOGP040001870">
    <property type="protein sequence ID" value="CAJ1954868.1"/>
    <property type="molecule type" value="Genomic_DNA"/>
</dbReference>
<dbReference type="Proteomes" id="UP001295423">
    <property type="component" value="Unassembled WGS sequence"/>
</dbReference>
<keyword evidence="2" id="KW-0472">Membrane</keyword>
<name>A0AAD2FWD0_9STRA</name>
<sequence>MTTMLCKNNHQGQSPFVAAEEEASHLTLEDASKMLSDDKKRYNLPVDPVESSSSSDNTTLDFHVAIFGLMAGVVFGFILAMKMSHAAAESSSSSSSSSLYLHKPIMPQPSPSQPFNEEFCQRSDHVSSSVADPSAWRSSSCPQNETTTAATTTTTTTKNVFSESSGAGSGGGAISDYYQSLLEEMEPPRYSIDGLIYSMYHTFLGSW</sequence>
<protein>
    <submittedName>
        <fullName evidence="3">Uncharacterized protein</fullName>
    </submittedName>
</protein>
<keyword evidence="2" id="KW-1133">Transmembrane helix</keyword>
<feature type="compositionally biased region" description="Polar residues" evidence="1">
    <location>
        <begin position="126"/>
        <end position="145"/>
    </location>
</feature>
<evidence type="ECO:0000313" key="4">
    <source>
        <dbReference type="Proteomes" id="UP001295423"/>
    </source>
</evidence>
<evidence type="ECO:0000313" key="3">
    <source>
        <dbReference type="EMBL" id="CAJ1954868.1"/>
    </source>
</evidence>
<keyword evidence="4" id="KW-1185">Reference proteome</keyword>
<dbReference type="AlphaFoldDB" id="A0AAD2FWD0"/>
<comment type="caution">
    <text evidence="3">The sequence shown here is derived from an EMBL/GenBank/DDBJ whole genome shotgun (WGS) entry which is preliminary data.</text>
</comment>
<organism evidence="3 4">
    <name type="scientific">Cylindrotheca closterium</name>
    <dbReference type="NCBI Taxonomy" id="2856"/>
    <lineage>
        <taxon>Eukaryota</taxon>
        <taxon>Sar</taxon>
        <taxon>Stramenopiles</taxon>
        <taxon>Ochrophyta</taxon>
        <taxon>Bacillariophyta</taxon>
        <taxon>Bacillariophyceae</taxon>
        <taxon>Bacillariophycidae</taxon>
        <taxon>Bacillariales</taxon>
        <taxon>Bacillariaceae</taxon>
        <taxon>Cylindrotheca</taxon>
    </lineage>
</organism>
<keyword evidence="2" id="KW-0812">Transmembrane</keyword>
<gene>
    <name evidence="3" type="ORF">CYCCA115_LOCUS15460</name>
</gene>
<accession>A0AAD2FWD0</accession>
<evidence type="ECO:0000256" key="2">
    <source>
        <dbReference type="SAM" id="Phobius"/>
    </source>
</evidence>
<feature type="transmembrane region" description="Helical" evidence="2">
    <location>
        <begin position="62"/>
        <end position="81"/>
    </location>
</feature>
<reference evidence="3" key="1">
    <citation type="submission" date="2023-08" db="EMBL/GenBank/DDBJ databases">
        <authorList>
            <person name="Audoor S."/>
            <person name="Bilcke G."/>
        </authorList>
    </citation>
    <scope>NUCLEOTIDE SEQUENCE</scope>
</reference>
<proteinExistence type="predicted"/>
<evidence type="ECO:0000256" key="1">
    <source>
        <dbReference type="SAM" id="MobiDB-lite"/>
    </source>
</evidence>
<feature type="region of interest" description="Disordered" evidence="1">
    <location>
        <begin position="98"/>
        <end position="154"/>
    </location>
</feature>